<evidence type="ECO:0000313" key="3">
    <source>
        <dbReference type="EMBL" id="VAY86234.1"/>
    </source>
</evidence>
<gene>
    <name evidence="3" type="ORF">MNB_ARC-1_893</name>
</gene>
<evidence type="ECO:0000256" key="1">
    <source>
        <dbReference type="ARBA" id="ARBA00022574"/>
    </source>
</evidence>
<keyword evidence="2" id="KW-0677">Repeat</keyword>
<dbReference type="InterPro" id="IPR051179">
    <property type="entry name" value="WD_repeat_multifunction"/>
</dbReference>
<accession>A0A3B1E424</accession>
<protein>
    <submittedName>
        <fullName evidence="3">Periplasmic nitrate reductase component NapL</fullName>
    </submittedName>
</protein>
<dbReference type="InterPro" id="IPR011047">
    <property type="entry name" value="Quinoprotein_ADH-like_sf"/>
</dbReference>
<dbReference type="PANTHER" id="PTHR19857:SF8">
    <property type="entry name" value="ANGIO-ASSOCIATED MIGRATORY CELL PROTEIN"/>
    <property type="match status" value="1"/>
</dbReference>
<reference evidence="3" key="1">
    <citation type="submission" date="2018-10" db="EMBL/GenBank/DDBJ databases">
        <authorList>
            <person name="Aoki K."/>
        </authorList>
    </citation>
    <scope>NUCLEOTIDE SEQUENCE</scope>
</reference>
<organism evidence="3">
    <name type="scientific">hydrothermal vent metagenome</name>
    <dbReference type="NCBI Taxonomy" id="652676"/>
    <lineage>
        <taxon>unclassified sequences</taxon>
        <taxon>metagenomes</taxon>
        <taxon>ecological metagenomes</taxon>
    </lineage>
</organism>
<dbReference type="AlphaFoldDB" id="A0A3B1E424"/>
<dbReference type="SUPFAM" id="SSF50998">
    <property type="entry name" value="Quinoprotein alcohol dehydrogenase-like"/>
    <property type="match status" value="1"/>
</dbReference>
<proteinExistence type="predicted"/>
<evidence type="ECO:0000256" key="2">
    <source>
        <dbReference type="ARBA" id="ARBA00022737"/>
    </source>
</evidence>
<sequence>MHKLLLIFLLTFINLTAKDLAPTYVYQASGAVTNIVSQNNKIYVATNASVVEIFDLKTKKLIKKINVPKIKDFMGDIVDAKIYDVDIYKNKVLITSQASNGFRQIHMYRNNKLNIIISIKQKMFISKAKFIDNNLILFSLLDNEMYLYNYKTKQYIWKINVRPNDAVLNSTFSDFALNKDKTIAIVADESGDLKIVDIAKGKVIKVLANKNLDKVFKVDFKNNIIITAGQDGRCVIYNLNDNTNYILRKKRWFLIYAAGLTPSGNIGAYSVDENNNVIVFNTNTKKNLFTLTQNLMTLSSILFINENEVFITTDSNKFNYYNLQNK</sequence>
<dbReference type="InterPro" id="IPR015943">
    <property type="entry name" value="WD40/YVTN_repeat-like_dom_sf"/>
</dbReference>
<dbReference type="Gene3D" id="2.130.10.10">
    <property type="entry name" value="YVTN repeat-like/Quinoprotein amine dehydrogenase"/>
    <property type="match status" value="1"/>
</dbReference>
<dbReference type="PANTHER" id="PTHR19857">
    <property type="entry name" value="MITOCHONDRIAL DIVISION PROTEIN 1-RELATED"/>
    <property type="match status" value="1"/>
</dbReference>
<keyword evidence="1" id="KW-0853">WD repeat</keyword>
<dbReference type="EMBL" id="UOYO01000002">
    <property type="protein sequence ID" value="VAY86234.1"/>
    <property type="molecule type" value="Genomic_DNA"/>
</dbReference>
<name>A0A3B1E424_9ZZZZ</name>